<dbReference type="HOGENOM" id="CLU_1011780_0_0_1"/>
<feature type="transmembrane region" description="Helical" evidence="1">
    <location>
        <begin position="246"/>
        <end position="270"/>
    </location>
</feature>
<evidence type="ECO:0000313" key="2">
    <source>
        <dbReference type="Ensembl" id="ENSCSAVP00000019196.1"/>
    </source>
</evidence>
<keyword evidence="1" id="KW-1133">Transmembrane helix</keyword>
<accession>H2ZNN0</accession>
<evidence type="ECO:0000256" key="1">
    <source>
        <dbReference type="SAM" id="Phobius"/>
    </source>
</evidence>
<dbReference type="Ensembl" id="ENSCSAVT00000019403.1">
    <property type="protein sequence ID" value="ENSCSAVP00000019196.1"/>
    <property type="gene ID" value="ENSCSAVG00000011272.1"/>
</dbReference>
<keyword evidence="1" id="KW-0812">Transmembrane</keyword>
<evidence type="ECO:0000313" key="3">
    <source>
        <dbReference type="Proteomes" id="UP000007875"/>
    </source>
</evidence>
<keyword evidence="3" id="KW-1185">Reference proteome</keyword>
<dbReference type="AlphaFoldDB" id="H2ZNN0"/>
<proteinExistence type="predicted"/>
<sequence length="275" mass="29464">MLFDVPVPIFRWTCAYSLDYSLVTSLIPAVDPISVIKGDTHVTPALIELCKVPVCPSACPPIYMVNNGAIYTVSEIIHVSLTMESPTYNPQNVVYVEDLYLSCDSQPGNVEVSLVKGGCSTNTLSAVIGHNGESRTVCASFRVPRLLRCTMFYVHGKLASIRKSLLQSCVGGTDANPESVSGKMRRSLERFVTNTSKVQIGPIYTIAGSNGAAKTEVFPGAAIDANTDVGIVDKTTDPNSTLNQQVLVVGTSILGSGALLFCISMWAYFLTRAAK</sequence>
<reference evidence="2" key="2">
    <citation type="submission" date="2025-08" db="UniProtKB">
        <authorList>
            <consortium name="Ensembl"/>
        </authorList>
    </citation>
    <scope>IDENTIFICATION</scope>
</reference>
<reference evidence="3" key="1">
    <citation type="submission" date="2003-08" db="EMBL/GenBank/DDBJ databases">
        <authorList>
            <person name="Birren B."/>
            <person name="Nusbaum C."/>
            <person name="Abebe A."/>
            <person name="Abouelleil A."/>
            <person name="Adekoya E."/>
            <person name="Ait-zahra M."/>
            <person name="Allen N."/>
            <person name="Allen T."/>
            <person name="An P."/>
            <person name="Anderson M."/>
            <person name="Anderson S."/>
            <person name="Arachchi H."/>
            <person name="Armbruster J."/>
            <person name="Bachantsang P."/>
            <person name="Baldwin J."/>
            <person name="Barry A."/>
            <person name="Bayul T."/>
            <person name="Blitshsteyn B."/>
            <person name="Bloom T."/>
            <person name="Blye J."/>
            <person name="Boguslavskiy L."/>
            <person name="Borowsky M."/>
            <person name="Boukhgalter B."/>
            <person name="Brunache A."/>
            <person name="Butler J."/>
            <person name="Calixte N."/>
            <person name="Calvo S."/>
            <person name="Camarata J."/>
            <person name="Campo K."/>
            <person name="Chang J."/>
            <person name="Cheshatsang Y."/>
            <person name="Citroen M."/>
            <person name="Collymore A."/>
            <person name="Considine T."/>
            <person name="Cook A."/>
            <person name="Cooke P."/>
            <person name="Corum B."/>
            <person name="Cuomo C."/>
            <person name="David R."/>
            <person name="Dawoe T."/>
            <person name="Degray S."/>
            <person name="Dodge S."/>
            <person name="Dooley K."/>
            <person name="Dorje P."/>
            <person name="Dorjee K."/>
            <person name="Dorris L."/>
            <person name="Duffey N."/>
            <person name="Dupes A."/>
            <person name="Elkins T."/>
            <person name="Engels R."/>
            <person name="Erickson J."/>
            <person name="Farina A."/>
            <person name="Faro S."/>
            <person name="Ferreira P."/>
            <person name="Fischer H."/>
            <person name="Fitzgerald M."/>
            <person name="Foley K."/>
            <person name="Gage D."/>
            <person name="Galagan J."/>
            <person name="Gearin G."/>
            <person name="Gnerre S."/>
            <person name="Gnirke A."/>
            <person name="Goyette A."/>
            <person name="Graham J."/>
            <person name="Grandbois E."/>
            <person name="Gyaltsen K."/>
            <person name="Hafez N."/>
            <person name="Hagopian D."/>
            <person name="Hagos B."/>
            <person name="Hall J."/>
            <person name="Hatcher B."/>
            <person name="Heller A."/>
            <person name="Higgins H."/>
            <person name="Honan T."/>
            <person name="Horn A."/>
            <person name="Houde N."/>
            <person name="Hughes L."/>
            <person name="Hulme W."/>
            <person name="Husby E."/>
            <person name="Iliev I."/>
            <person name="Jaffe D."/>
            <person name="Jones C."/>
            <person name="Kamal M."/>
            <person name="Kamat A."/>
            <person name="Kamvysselis M."/>
            <person name="Karlsson E."/>
            <person name="Kells C."/>
            <person name="Kieu A."/>
            <person name="Kisner P."/>
            <person name="Kodira C."/>
            <person name="Kulbokas E."/>
            <person name="Labutti K."/>
            <person name="Lama D."/>
            <person name="Landers T."/>
            <person name="Leger J."/>
            <person name="Levine S."/>
            <person name="Lewis D."/>
            <person name="Lewis T."/>
            <person name="Lindblad-toh K."/>
            <person name="Liu X."/>
            <person name="Lokyitsang T."/>
            <person name="Lokyitsang Y."/>
            <person name="Lucien O."/>
            <person name="Lui A."/>
            <person name="Ma L.J."/>
            <person name="Mabbitt R."/>
            <person name="Macdonald J."/>
            <person name="Maclean C."/>
            <person name="Major J."/>
            <person name="Manning J."/>
            <person name="Marabella R."/>
            <person name="Maru K."/>
            <person name="Matthews C."/>
            <person name="Mauceli E."/>
            <person name="Mccarthy M."/>
            <person name="Mcdonough S."/>
            <person name="Mcghee T."/>
            <person name="Meldrim J."/>
            <person name="Meneus L."/>
            <person name="Mesirov J."/>
            <person name="Mihalev A."/>
            <person name="Mihova T."/>
            <person name="Mikkelsen T."/>
            <person name="Mlenga V."/>
            <person name="Moru K."/>
            <person name="Mozes J."/>
            <person name="Mulrain L."/>
            <person name="Munson G."/>
            <person name="Naylor J."/>
            <person name="Newes C."/>
            <person name="Nguyen C."/>
            <person name="Nguyen N."/>
            <person name="Nguyen T."/>
            <person name="Nicol R."/>
            <person name="Nielsen C."/>
            <person name="Nizzari M."/>
            <person name="Norbu C."/>
            <person name="Norbu N."/>
            <person name="O'donnell P."/>
            <person name="Okoawo O."/>
            <person name="O'leary S."/>
            <person name="Omotosho B."/>
            <person name="O'neill K."/>
            <person name="Osman S."/>
            <person name="Parker S."/>
            <person name="Perrin D."/>
            <person name="Phunkhang P."/>
            <person name="Piqani B."/>
            <person name="Purcell S."/>
            <person name="Rachupka T."/>
            <person name="Ramasamy U."/>
            <person name="Rameau R."/>
            <person name="Ray V."/>
            <person name="Raymond C."/>
            <person name="Retta R."/>
            <person name="Richardson S."/>
            <person name="Rise C."/>
            <person name="Rodriguez J."/>
            <person name="Rogers J."/>
            <person name="Rogov P."/>
            <person name="Rutman M."/>
            <person name="Schupbach R."/>
            <person name="Seaman C."/>
            <person name="Settipalli S."/>
            <person name="Sharpe T."/>
            <person name="Sheridan J."/>
            <person name="Sherpa N."/>
            <person name="Shi J."/>
            <person name="Smirnov S."/>
            <person name="Smith C."/>
            <person name="Sougnez C."/>
            <person name="Spencer B."/>
            <person name="Stalker J."/>
            <person name="Stange-thomann N."/>
            <person name="Stavropoulos S."/>
            <person name="Stetson K."/>
            <person name="Stone C."/>
            <person name="Stone S."/>
            <person name="Stubbs M."/>
            <person name="Talamas J."/>
            <person name="Tchuinga P."/>
            <person name="Tenzing P."/>
            <person name="Tesfaye S."/>
            <person name="Theodore J."/>
            <person name="Thoulutsang Y."/>
            <person name="Topham K."/>
            <person name="Towey S."/>
            <person name="Tsamla T."/>
            <person name="Tsomo N."/>
            <person name="Vallee D."/>
            <person name="Vassiliev H."/>
            <person name="Venkataraman V."/>
            <person name="Vinson J."/>
            <person name="Vo A."/>
            <person name="Wade C."/>
            <person name="Wang S."/>
            <person name="Wangchuk T."/>
            <person name="Wangdi T."/>
            <person name="Whittaker C."/>
            <person name="Wilkinson J."/>
            <person name="Wu Y."/>
            <person name="Wyman D."/>
            <person name="Yadav S."/>
            <person name="Yang S."/>
            <person name="Yang X."/>
            <person name="Yeager S."/>
            <person name="Yee E."/>
            <person name="Young G."/>
            <person name="Zainoun J."/>
            <person name="Zembeck L."/>
            <person name="Zimmer A."/>
            <person name="Zody M."/>
            <person name="Lander E."/>
        </authorList>
    </citation>
    <scope>NUCLEOTIDE SEQUENCE [LARGE SCALE GENOMIC DNA]</scope>
</reference>
<organism evidence="2 3">
    <name type="scientific">Ciona savignyi</name>
    <name type="common">Pacific transparent sea squirt</name>
    <dbReference type="NCBI Taxonomy" id="51511"/>
    <lineage>
        <taxon>Eukaryota</taxon>
        <taxon>Metazoa</taxon>
        <taxon>Chordata</taxon>
        <taxon>Tunicata</taxon>
        <taxon>Ascidiacea</taxon>
        <taxon>Phlebobranchia</taxon>
        <taxon>Cionidae</taxon>
        <taxon>Ciona</taxon>
    </lineage>
</organism>
<dbReference type="Proteomes" id="UP000007875">
    <property type="component" value="Unassembled WGS sequence"/>
</dbReference>
<protein>
    <recommendedName>
        <fullName evidence="4">ZP domain-containing protein</fullName>
    </recommendedName>
</protein>
<dbReference type="GeneTree" id="ENSGT00530000064717"/>
<keyword evidence="1" id="KW-0472">Membrane</keyword>
<dbReference type="InParanoid" id="H2ZNN0"/>
<reference evidence="2" key="3">
    <citation type="submission" date="2025-09" db="UniProtKB">
        <authorList>
            <consortium name="Ensembl"/>
        </authorList>
    </citation>
    <scope>IDENTIFICATION</scope>
</reference>
<name>H2ZNN0_CIOSA</name>
<evidence type="ECO:0008006" key="4">
    <source>
        <dbReference type="Google" id="ProtNLM"/>
    </source>
</evidence>